<dbReference type="RefSeq" id="WP_240713481.1">
    <property type="nucleotide sequence ID" value="NZ_JAKVTV010000002.1"/>
</dbReference>
<name>A0A9X1V3D3_9FLAO</name>
<reference evidence="1" key="1">
    <citation type="submission" date="2022-03" db="EMBL/GenBank/DDBJ databases">
        <title>Gramella crocea sp. nov., isolated from activated sludge of a seafood processing plant.</title>
        <authorList>
            <person name="Zhang X."/>
        </authorList>
    </citation>
    <scope>NUCLEOTIDE SEQUENCE</scope>
    <source>
        <strain evidence="1">YJ019</strain>
    </source>
</reference>
<comment type="caution">
    <text evidence="1">The sequence shown here is derived from an EMBL/GenBank/DDBJ whole genome shotgun (WGS) entry which is preliminary data.</text>
</comment>
<protein>
    <submittedName>
        <fullName evidence="1">Uncharacterized protein</fullName>
    </submittedName>
</protein>
<dbReference type="AlphaFoldDB" id="A0A9X1V3D3"/>
<keyword evidence="2" id="KW-1185">Reference proteome</keyword>
<accession>A0A9X1V3D3</accession>
<proteinExistence type="predicted"/>
<organism evidence="1 2">
    <name type="scientific">Christiangramia lutea</name>
    <dbReference type="NCBI Taxonomy" id="1607951"/>
    <lineage>
        <taxon>Bacteria</taxon>
        <taxon>Pseudomonadati</taxon>
        <taxon>Bacteroidota</taxon>
        <taxon>Flavobacteriia</taxon>
        <taxon>Flavobacteriales</taxon>
        <taxon>Flavobacteriaceae</taxon>
        <taxon>Christiangramia</taxon>
    </lineage>
</organism>
<dbReference type="EMBL" id="JAKVTV010000002">
    <property type="protein sequence ID" value="MCH4823321.1"/>
    <property type="molecule type" value="Genomic_DNA"/>
</dbReference>
<sequence length="200" mass="23981">MFKSREIRWFYSTELKAVEKWFMDNGHTFENAIPRTDYYLPLKNQDDIGIKLREGNVEIKQRISRSKTENITRMSEGNFENYIKWSFSSAEKDGLFQEIIEGEKYNWLGVRKERIGYKLKENQNGSIIRVKLDDYPEFGCQVEYTRIKIMNEIWYTLCLEWFGEKEIEFDLSVLDNMLGDFKLQAANSMGYAEFLKKFFR</sequence>
<evidence type="ECO:0000313" key="2">
    <source>
        <dbReference type="Proteomes" id="UP001139226"/>
    </source>
</evidence>
<gene>
    <name evidence="1" type="ORF">ML462_09045</name>
</gene>
<evidence type="ECO:0000313" key="1">
    <source>
        <dbReference type="EMBL" id="MCH4823321.1"/>
    </source>
</evidence>
<dbReference type="Proteomes" id="UP001139226">
    <property type="component" value="Unassembled WGS sequence"/>
</dbReference>